<organism evidence="2">
    <name type="scientific">marine sediment metagenome</name>
    <dbReference type="NCBI Taxonomy" id="412755"/>
    <lineage>
        <taxon>unclassified sequences</taxon>
        <taxon>metagenomes</taxon>
        <taxon>ecological metagenomes</taxon>
    </lineage>
</organism>
<sequence>MVNSEARIGNPSPIDETRLIKAGNTHLPYLFPIYWFALLLLCKAIQIGTSGT</sequence>
<protein>
    <submittedName>
        <fullName evidence="2">Uncharacterized protein</fullName>
    </submittedName>
</protein>
<evidence type="ECO:0000256" key="1">
    <source>
        <dbReference type="SAM" id="Phobius"/>
    </source>
</evidence>
<gene>
    <name evidence="2" type="ORF">LCGC14_2443170</name>
</gene>
<evidence type="ECO:0000313" key="2">
    <source>
        <dbReference type="EMBL" id="KKL21665.1"/>
    </source>
</evidence>
<reference evidence="2" key="1">
    <citation type="journal article" date="2015" name="Nature">
        <title>Complex archaea that bridge the gap between prokaryotes and eukaryotes.</title>
        <authorList>
            <person name="Spang A."/>
            <person name="Saw J.H."/>
            <person name="Jorgensen S.L."/>
            <person name="Zaremba-Niedzwiedzka K."/>
            <person name="Martijn J."/>
            <person name="Lind A.E."/>
            <person name="van Eijk R."/>
            <person name="Schleper C."/>
            <person name="Guy L."/>
            <person name="Ettema T.J."/>
        </authorList>
    </citation>
    <scope>NUCLEOTIDE SEQUENCE</scope>
</reference>
<keyword evidence="1" id="KW-1133">Transmembrane helix</keyword>
<dbReference type="AlphaFoldDB" id="A0A0F9BIK5"/>
<keyword evidence="1" id="KW-0812">Transmembrane</keyword>
<dbReference type="EMBL" id="LAZR01037643">
    <property type="protein sequence ID" value="KKL21665.1"/>
    <property type="molecule type" value="Genomic_DNA"/>
</dbReference>
<keyword evidence="1" id="KW-0472">Membrane</keyword>
<proteinExistence type="predicted"/>
<feature type="transmembrane region" description="Helical" evidence="1">
    <location>
        <begin position="27"/>
        <end position="45"/>
    </location>
</feature>
<name>A0A0F9BIK5_9ZZZZ</name>
<accession>A0A0F9BIK5</accession>
<comment type="caution">
    <text evidence="2">The sequence shown here is derived from an EMBL/GenBank/DDBJ whole genome shotgun (WGS) entry which is preliminary data.</text>
</comment>